<name>A0A6C0HY82_9ZZZZ</name>
<evidence type="ECO:0000313" key="2">
    <source>
        <dbReference type="EMBL" id="QHT84793.1"/>
    </source>
</evidence>
<dbReference type="AlphaFoldDB" id="A0A6C0HY82"/>
<reference evidence="2" key="1">
    <citation type="journal article" date="2020" name="Nature">
        <title>Giant virus diversity and host interactions through global metagenomics.</title>
        <authorList>
            <person name="Schulz F."/>
            <person name="Roux S."/>
            <person name="Paez-Espino D."/>
            <person name="Jungbluth S."/>
            <person name="Walsh D.A."/>
            <person name="Denef V.J."/>
            <person name="McMahon K.D."/>
            <person name="Konstantinidis K.T."/>
            <person name="Eloe-Fadrosh E.A."/>
            <person name="Kyrpides N.C."/>
            <person name="Woyke T."/>
        </authorList>
    </citation>
    <scope>NUCLEOTIDE SEQUENCE</scope>
    <source>
        <strain evidence="2">GVMAG-M-3300023184-178</strain>
    </source>
</reference>
<accession>A0A6C0HY82</accession>
<protein>
    <submittedName>
        <fullName evidence="2">Uncharacterized protein</fullName>
    </submittedName>
</protein>
<keyword evidence="1" id="KW-0472">Membrane</keyword>
<sequence length="144" mass="15510">MNDEWLKIVGIVVVLGFIIYLAAKSLKIHRNMVEGLTMPADTSALTTGVTNGQAGTANAYAAAIKAQVIKMQDVLLITKYRTDYENVIINMDDYINLLMLQAVLNLDTSSDSAATNIAAINSLNTLQSAKVALNSTMKFIDGVV</sequence>
<keyword evidence="1" id="KW-0812">Transmembrane</keyword>
<dbReference type="EMBL" id="MN740028">
    <property type="protein sequence ID" value="QHT84793.1"/>
    <property type="molecule type" value="Genomic_DNA"/>
</dbReference>
<keyword evidence="1" id="KW-1133">Transmembrane helix</keyword>
<proteinExistence type="predicted"/>
<evidence type="ECO:0000256" key="1">
    <source>
        <dbReference type="SAM" id="Phobius"/>
    </source>
</evidence>
<organism evidence="2">
    <name type="scientific">viral metagenome</name>
    <dbReference type="NCBI Taxonomy" id="1070528"/>
    <lineage>
        <taxon>unclassified sequences</taxon>
        <taxon>metagenomes</taxon>
        <taxon>organismal metagenomes</taxon>
    </lineage>
</organism>
<feature type="transmembrane region" description="Helical" evidence="1">
    <location>
        <begin position="6"/>
        <end position="23"/>
    </location>
</feature>